<dbReference type="RefSeq" id="WP_134750808.1">
    <property type="nucleotide sequence ID" value="NZ_CP038149.1"/>
</dbReference>
<dbReference type="Gene3D" id="3.40.50.2300">
    <property type="match status" value="2"/>
</dbReference>
<dbReference type="Pfam" id="PF13377">
    <property type="entry name" value="Peripla_BP_3"/>
    <property type="match status" value="1"/>
</dbReference>
<dbReference type="InterPro" id="IPR046335">
    <property type="entry name" value="LacI/GalR-like_sensor"/>
</dbReference>
<dbReference type="KEGG" id="ppai:E1956_15770"/>
<dbReference type="Proteomes" id="UP000295727">
    <property type="component" value="Chromosome 2"/>
</dbReference>
<dbReference type="PANTHER" id="PTHR30146:SF95">
    <property type="entry name" value="RIBOSE OPERON REPRESSOR"/>
    <property type="match status" value="1"/>
</dbReference>
<keyword evidence="7" id="KW-1185">Reference proteome</keyword>
<dbReference type="OrthoDB" id="269117at2"/>
<reference evidence="6 7" key="1">
    <citation type="submission" date="2019-03" db="EMBL/GenBank/DDBJ databases">
        <title>Paraburkholderia sp. 7MH5, isolated from subtropical forest soil.</title>
        <authorList>
            <person name="Gao Z.-H."/>
            <person name="Qiu L.-H."/>
        </authorList>
    </citation>
    <scope>NUCLEOTIDE SEQUENCE [LARGE SCALE GENOMIC DNA]</scope>
    <source>
        <strain evidence="6 7">7MH5</strain>
    </source>
</reference>
<organism evidence="6 7">
    <name type="scientific">Paraburkholderia pallida</name>
    <dbReference type="NCBI Taxonomy" id="2547399"/>
    <lineage>
        <taxon>Bacteria</taxon>
        <taxon>Pseudomonadati</taxon>
        <taxon>Pseudomonadota</taxon>
        <taxon>Betaproteobacteria</taxon>
        <taxon>Burkholderiales</taxon>
        <taxon>Burkholderiaceae</taxon>
        <taxon>Paraburkholderia</taxon>
    </lineage>
</organism>
<dbReference type="GO" id="GO:0003700">
    <property type="term" value="F:DNA-binding transcription factor activity"/>
    <property type="evidence" value="ECO:0007669"/>
    <property type="project" value="TreeGrafter"/>
</dbReference>
<dbReference type="SUPFAM" id="SSF47413">
    <property type="entry name" value="lambda repressor-like DNA-binding domains"/>
    <property type="match status" value="1"/>
</dbReference>
<dbReference type="SUPFAM" id="SSF53822">
    <property type="entry name" value="Periplasmic binding protein-like I"/>
    <property type="match status" value="1"/>
</dbReference>
<dbReference type="EMBL" id="CP038149">
    <property type="protein sequence ID" value="QBQ98734.1"/>
    <property type="molecule type" value="Genomic_DNA"/>
</dbReference>
<evidence type="ECO:0000259" key="5">
    <source>
        <dbReference type="PROSITE" id="PS50932"/>
    </source>
</evidence>
<evidence type="ECO:0000256" key="4">
    <source>
        <dbReference type="ARBA" id="ARBA00023163"/>
    </source>
</evidence>
<gene>
    <name evidence="6" type="ORF">E1956_15770</name>
</gene>
<name>A0A4P7CX35_9BURK</name>
<keyword evidence="3 6" id="KW-0238">DNA-binding</keyword>
<protein>
    <submittedName>
        <fullName evidence="6">LacI family DNA-binding transcriptional regulator</fullName>
    </submittedName>
</protein>
<dbReference type="CDD" id="cd01392">
    <property type="entry name" value="HTH_LacI"/>
    <property type="match status" value="1"/>
</dbReference>
<dbReference type="GO" id="GO:0000976">
    <property type="term" value="F:transcription cis-regulatory region binding"/>
    <property type="evidence" value="ECO:0007669"/>
    <property type="project" value="TreeGrafter"/>
</dbReference>
<proteinExistence type="predicted"/>
<dbReference type="SMART" id="SM00354">
    <property type="entry name" value="HTH_LACI"/>
    <property type="match status" value="1"/>
</dbReference>
<accession>A0A4P7CX35</accession>
<feature type="domain" description="HTH lacI-type" evidence="5">
    <location>
        <begin position="5"/>
        <end position="59"/>
    </location>
</feature>
<evidence type="ECO:0000256" key="1">
    <source>
        <dbReference type="ARBA" id="ARBA00022491"/>
    </source>
</evidence>
<keyword evidence="2" id="KW-0805">Transcription regulation</keyword>
<dbReference type="Pfam" id="PF00356">
    <property type="entry name" value="LacI"/>
    <property type="match status" value="1"/>
</dbReference>
<sequence length="342" mass="37753">MKTAPRAQDVAALAKVSQSAVSRTFTPGASVSEETRRKVLAAAKMLGYRPNALARSLITRRSRIVALVMSYLDNQFYPLVIEQLSQRLQKAGYHVLMFIAEVDEEADGVLAEILDYQVDGIIMASANLSPRLANSCADLGVPVVQFNRVMEQRGRGRSKISSVTSANESGGRMAARLLVERGYRRIALIAGLENASTSIERERGFTDELAVLEMRLWNREVGHYDFHRAQEATQRLFAGDERPDGLFVANDHMAIAALDMLRQELNLKVPEDVGVIGFDDVPQAAWGAYRLTTVRQDLEPMIDATVALLCQQMTGELRPADIVVPCALVERATVRQRPPSTA</sequence>
<dbReference type="InterPro" id="IPR000843">
    <property type="entry name" value="HTH_LacI"/>
</dbReference>
<dbReference type="InterPro" id="IPR028082">
    <property type="entry name" value="Peripla_BP_I"/>
</dbReference>
<keyword evidence="4" id="KW-0804">Transcription</keyword>
<keyword evidence="1" id="KW-0678">Repressor</keyword>
<dbReference type="PANTHER" id="PTHR30146">
    <property type="entry name" value="LACI-RELATED TRANSCRIPTIONAL REPRESSOR"/>
    <property type="match status" value="1"/>
</dbReference>
<evidence type="ECO:0000313" key="6">
    <source>
        <dbReference type="EMBL" id="QBQ98734.1"/>
    </source>
</evidence>
<evidence type="ECO:0000256" key="3">
    <source>
        <dbReference type="ARBA" id="ARBA00023125"/>
    </source>
</evidence>
<dbReference type="AlphaFoldDB" id="A0A4P7CX35"/>
<evidence type="ECO:0000256" key="2">
    <source>
        <dbReference type="ARBA" id="ARBA00023015"/>
    </source>
</evidence>
<dbReference type="Gene3D" id="1.10.260.40">
    <property type="entry name" value="lambda repressor-like DNA-binding domains"/>
    <property type="match status" value="1"/>
</dbReference>
<dbReference type="InterPro" id="IPR010982">
    <property type="entry name" value="Lambda_DNA-bd_dom_sf"/>
</dbReference>
<dbReference type="CDD" id="cd06278">
    <property type="entry name" value="PBP1_LacI-like"/>
    <property type="match status" value="1"/>
</dbReference>
<dbReference type="PROSITE" id="PS50932">
    <property type="entry name" value="HTH_LACI_2"/>
    <property type="match status" value="1"/>
</dbReference>
<evidence type="ECO:0000313" key="7">
    <source>
        <dbReference type="Proteomes" id="UP000295727"/>
    </source>
</evidence>